<name>A0A1I3MDJ1_9RHOB</name>
<gene>
    <name evidence="2" type="ORF">SAMN04488095_1805</name>
</gene>
<sequence>MFEPVRISAGDATLAGRLFRTDGPPRAVAVLHGATGVPARFYDAFAGWLASERGVTCLTYDYRDFGESGAARGSRATMTDWGVRDQQATRDWLAGRYPRTPLWVVGHSLGGMMLPFQAGLARIDRVIAVASGAVHVTDHPWPYQAFARLFWLRGLGTLSRMMGRLPLRSIGIGHDLPAGVYVQWRRWCTELGFHAADRDLPAPDPADLTCDLRMVAVADDALCPPASVWRLMRAYPRARREQRVLRPADYGLARLGHLDVLGERGRPCWPDVIGDA</sequence>
<keyword evidence="3" id="KW-1185">Reference proteome</keyword>
<dbReference type="Pfam" id="PF12146">
    <property type="entry name" value="Hydrolase_4"/>
    <property type="match status" value="1"/>
</dbReference>
<evidence type="ECO:0000313" key="2">
    <source>
        <dbReference type="EMBL" id="SFI94785.1"/>
    </source>
</evidence>
<dbReference type="OrthoDB" id="9785076at2"/>
<evidence type="ECO:0000259" key="1">
    <source>
        <dbReference type="Pfam" id="PF12146"/>
    </source>
</evidence>
<evidence type="ECO:0000313" key="3">
    <source>
        <dbReference type="Proteomes" id="UP000199110"/>
    </source>
</evidence>
<dbReference type="SUPFAM" id="SSF53474">
    <property type="entry name" value="alpha/beta-Hydrolases"/>
    <property type="match status" value="1"/>
</dbReference>
<keyword evidence="2" id="KW-0378">Hydrolase</keyword>
<organism evidence="2 3">
    <name type="scientific">Jannaschia pohangensis</name>
    <dbReference type="NCBI Taxonomy" id="390807"/>
    <lineage>
        <taxon>Bacteria</taxon>
        <taxon>Pseudomonadati</taxon>
        <taxon>Pseudomonadota</taxon>
        <taxon>Alphaproteobacteria</taxon>
        <taxon>Rhodobacterales</taxon>
        <taxon>Roseobacteraceae</taxon>
        <taxon>Jannaschia</taxon>
    </lineage>
</organism>
<dbReference type="Gene3D" id="3.40.50.1820">
    <property type="entry name" value="alpha/beta hydrolase"/>
    <property type="match status" value="1"/>
</dbReference>
<dbReference type="PIRSF" id="PIRSF037442">
    <property type="entry name" value="UCP037442_abhydr"/>
    <property type="match status" value="1"/>
</dbReference>
<dbReference type="RefSeq" id="WP_092779443.1">
    <property type="nucleotide sequence ID" value="NZ_FORA01000002.1"/>
</dbReference>
<proteinExistence type="predicted"/>
<dbReference type="GO" id="GO:0016787">
    <property type="term" value="F:hydrolase activity"/>
    <property type="evidence" value="ECO:0007669"/>
    <property type="project" value="UniProtKB-KW"/>
</dbReference>
<dbReference type="STRING" id="390807.SAMN04488095_1805"/>
<feature type="domain" description="Serine aminopeptidase S33" evidence="1">
    <location>
        <begin position="26"/>
        <end position="148"/>
    </location>
</feature>
<dbReference type="InterPro" id="IPR017208">
    <property type="entry name" value="UCP037442_abhydr"/>
</dbReference>
<dbReference type="InterPro" id="IPR029058">
    <property type="entry name" value="AB_hydrolase_fold"/>
</dbReference>
<dbReference type="AlphaFoldDB" id="A0A1I3MDJ1"/>
<accession>A0A1I3MDJ1</accession>
<dbReference type="InterPro" id="IPR022742">
    <property type="entry name" value="Hydrolase_4"/>
</dbReference>
<reference evidence="2 3" key="1">
    <citation type="submission" date="2016-10" db="EMBL/GenBank/DDBJ databases">
        <authorList>
            <person name="de Groot N.N."/>
        </authorList>
    </citation>
    <scope>NUCLEOTIDE SEQUENCE [LARGE SCALE GENOMIC DNA]</scope>
    <source>
        <strain evidence="2 3">DSM 19073</strain>
    </source>
</reference>
<protein>
    <submittedName>
        <fullName evidence="2">Predicted alpha/beta hydrolase</fullName>
    </submittedName>
</protein>
<dbReference type="Proteomes" id="UP000199110">
    <property type="component" value="Unassembled WGS sequence"/>
</dbReference>
<dbReference type="EMBL" id="FORA01000002">
    <property type="protein sequence ID" value="SFI94785.1"/>
    <property type="molecule type" value="Genomic_DNA"/>
</dbReference>